<dbReference type="EMBL" id="FMCU01000004">
    <property type="protein sequence ID" value="SCF04986.1"/>
    <property type="molecule type" value="Genomic_DNA"/>
</dbReference>
<evidence type="ECO:0000256" key="1">
    <source>
        <dbReference type="ARBA" id="ARBA00004651"/>
    </source>
</evidence>
<feature type="transmembrane region" description="Helical" evidence="7">
    <location>
        <begin position="238"/>
        <end position="259"/>
    </location>
</feature>
<accession>A0A1C4X928</accession>
<dbReference type="STRING" id="121616.GA0070216_104227"/>
<dbReference type="GO" id="GO:0055085">
    <property type="term" value="P:transmembrane transport"/>
    <property type="evidence" value="ECO:0007669"/>
    <property type="project" value="InterPro"/>
</dbReference>
<keyword evidence="6 7" id="KW-0472">Membrane</keyword>
<dbReference type="Pfam" id="PF00528">
    <property type="entry name" value="BPD_transp_1"/>
    <property type="match status" value="1"/>
</dbReference>
<dbReference type="Proteomes" id="UP000198797">
    <property type="component" value="Unassembled WGS sequence"/>
</dbReference>
<dbReference type="PROSITE" id="PS50928">
    <property type="entry name" value="ABC_TM1"/>
    <property type="match status" value="1"/>
</dbReference>
<dbReference type="AlphaFoldDB" id="A0A1C4X928"/>
<feature type="transmembrane region" description="Helical" evidence="7">
    <location>
        <begin position="103"/>
        <end position="125"/>
    </location>
</feature>
<dbReference type="CDD" id="cd06261">
    <property type="entry name" value="TM_PBP2"/>
    <property type="match status" value="1"/>
</dbReference>
<dbReference type="Gene3D" id="1.10.3720.10">
    <property type="entry name" value="MetI-like"/>
    <property type="match status" value="1"/>
</dbReference>
<reference evidence="10" key="1">
    <citation type="submission" date="2016-06" db="EMBL/GenBank/DDBJ databases">
        <authorList>
            <person name="Varghese N."/>
            <person name="Submissions Spin"/>
        </authorList>
    </citation>
    <scope>NUCLEOTIDE SEQUENCE [LARGE SCALE GENOMIC DNA]</scope>
    <source>
        <strain evidence="10">DSM 44100</strain>
    </source>
</reference>
<evidence type="ECO:0000256" key="5">
    <source>
        <dbReference type="ARBA" id="ARBA00022989"/>
    </source>
</evidence>
<dbReference type="OrthoDB" id="3521657at2"/>
<dbReference type="InterPro" id="IPR000515">
    <property type="entry name" value="MetI-like"/>
</dbReference>
<dbReference type="SUPFAM" id="SSF161098">
    <property type="entry name" value="MetI-like"/>
    <property type="match status" value="1"/>
</dbReference>
<sequence>MNLSRRENLTGRVFLIVLVVVTLLPFVSMLSAALQPRGTVPSGLAWPSDPQWGNFADAFTVANMGALLRSSLLIVAGVVPVSVLIATMAGFGLGQLRVPGGRIVFGLLLLGLTLPFEAVVTPLYYQMQDLGLLNTRWAIILPLIGLYMPFAVFWMRAHFSNVPVELSEAARVDGSSTWQLFWRVQVPLAKPAIASLTILMFLWTWNQFLLAIVLVDDPAKRTMAGALGAFQGQWGTDLVLLCAGSLLILTPTLIVFLIFQRQFIKALIQGSLKG</sequence>
<evidence type="ECO:0000256" key="3">
    <source>
        <dbReference type="ARBA" id="ARBA00022475"/>
    </source>
</evidence>
<evidence type="ECO:0000256" key="7">
    <source>
        <dbReference type="RuleBase" id="RU363032"/>
    </source>
</evidence>
<proteinExistence type="inferred from homology"/>
<name>A0A1C4X928_9ACTN</name>
<organism evidence="9 10">
    <name type="scientific">Micromonospora matsumotoense</name>
    <dbReference type="NCBI Taxonomy" id="121616"/>
    <lineage>
        <taxon>Bacteria</taxon>
        <taxon>Bacillati</taxon>
        <taxon>Actinomycetota</taxon>
        <taxon>Actinomycetes</taxon>
        <taxon>Micromonosporales</taxon>
        <taxon>Micromonosporaceae</taxon>
        <taxon>Micromonospora</taxon>
    </lineage>
</organism>
<gene>
    <name evidence="9" type="ORF">GA0070216_104227</name>
</gene>
<keyword evidence="10" id="KW-1185">Reference proteome</keyword>
<feature type="domain" description="ABC transmembrane type-1" evidence="8">
    <location>
        <begin position="68"/>
        <end position="259"/>
    </location>
</feature>
<dbReference type="GO" id="GO:0005886">
    <property type="term" value="C:plasma membrane"/>
    <property type="evidence" value="ECO:0007669"/>
    <property type="project" value="UniProtKB-SubCell"/>
</dbReference>
<feature type="transmembrane region" description="Helical" evidence="7">
    <location>
        <begin position="12"/>
        <end position="34"/>
    </location>
</feature>
<dbReference type="PANTHER" id="PTHR43744">
    <property type="entry name" value="ABC TRANSPORTER PERMEASE PROTEIN MG189-RELATED-RELATED"/>
    <property type="match status" value="1"/>
</dbReference>
<feature type="transmembrane region" description="Helical" evidence="7">
    <location>
        <begin position="72"/>
        <end position="91"/>
    </location>
</feature>
<evidence type="ECO:0000256" key="2">
    <source>
        <dbReference type="ARBA" id="ARBA00022448"/>
    </source>
</evidence>
<evidence type="ECO:0000256" key="4">
    <source>
        <dbReference type="ARBA" id="ARBA00022692"/>
    </source>
</evidence>
<keyword evidence="3" id="KW-1003">Cell membrane</keyword>
<dbReference type="InterPro" id="IPR035906">
    <property type="entry name" value="MetI-like_sf"/>
</dbReference>
<evidence type="ECO:0000259" key="8">
    <source>
        <dbReference type="PROSITE" id="PS50928"/>
    </source>
</evidence>
<dbReference type="RefSeq" id="WP_091243426.1">
    <property type="nucleotide sequence ID" value="NZ_CP192025.1"/>
</dbReference>
<keyword evidence="5 7" id="KW-1133">Transmembrane helix</keyword>
<comment type="similarity">
    <text evidence="7">Belongs to the binding-protein-dependent transport system permease family.</text>
</comment>
<protein>
    <submittedName>
        <fullName evidence="9">Carbohydrate ABC transporter membrane protein 2, CUT1 family</fullName>
    </submittedName>
</protein>
<feature type="transmembrane region" description="Helical" evidence="7">
    <location>
        <begin position="137"/>
        <end position="155"/>
    </location>
</feature>
<evidence type="ECO:0000313" key="10">
    <source>
        <dbReference type="Proteomes" id="UP000198797"/>
    </source>
</evidence>
<dbReference type="PANTHER" id="PTHR43744:SF12">
    <property type="entry name" value="ABC TRANSPORTER PERMEASE PROTEIN MG189-RELATED"/>
    <property type="match status" value="1"/>
</dbReference>
<keyword evidence="4 7" id="KW-0812">Transmembrane</keyword>
<evidence type="ECO:0000256" key="6">
    <source>
        <dbReference type="ARBA" id="ARBA00023136"/>
    </source>
</evidence>
<feature type="transmembrane region" description="Helical" evidence="7">
    <location>
        <begin position="192"/>
        <end position="215"/>
    </location>
</feature>
<comment type="subcellular location">
    <subcellularLocation>
        <location evidence="1 7">Cell membrane</location>
        <topology evidence="1 7">Multi-pass membrane protein</topology>
    </subcellularLocation>
</comment>
<keyword evidence="2 7" id="KW-0813">Transport</keyword>
<evidence type="ECO:0000313" key="9">
    <source>
        <dbReference type="EMBL" id="SCF04986.1"/>
    </source>
</evidence>